<sequence>MTFDQLINNPALANNDSQLSFPQEWCQGRTAFGGLSTAFMLKSMFYRLTDDRRLLSLSTNFVGPLMAGEPFQINTQVLRSGKNATQMLSTLMQGDKVCLIAQGCFAKDRDSSIEVPSADKCTLGPVQEAHILPYQEGVMPAFFQHVALNAQQGALPFSNAKSSNLGGWMKFKAEPEHQLNTLHLLALADAWPSTLLQMCRAPSPASSMSWYIEFLSDINLPKDAWLGFEAITHHSAKGYGVEDANIYGPQRQLLALSRQTVAVFDS</sequence>
<comment type="caution">
    <text evidence="3">The sequence shown here is derived from an EMBL/GenBank/DDBJ whole genome shotgun (WGS) entry which is preliminary data.</text>
</comment>
<dbReference type="PANTHER" id="PTHR38110">
    <property type="entry name" value="CHROMOSOME 23, WHOLE GENOME SHOTGUN SEQUENCE"/>
    <property type="match status" value="1"/>
</dbReference>
<dbReference type="RefSeq" id="WP_171625220.1">
    <property type="nucleotide sequence ID" value="NZ_JABBPG010000002.1"/>
</dbReference>
<dbReference type="InterPro" id="IPR042171">
    <property type="entry name" value="Acyl-CoA_hotdog"/>
</dbReference>
<dbReference type="AlphaFoldDB" id="A0A849VA52"/>
<feature type="domain" description="Acyl-CoA thioesterase-like C-terminal" evidence="2">
    <location>
        <begin position="133"/>
        <end position="263"/>
    </location>
</feature>
<evidence type="ECO:0000259" key="1">
    <source>
        <dbReference type="Pfam" id="PF13622"/>
    </source>
</evidence>
<dbReference type="SUPFAM" id="SSF54637">
    <property type="entry name" value="Thioesterase/thiol ester dehydrase-isomerase"/>
    <property type="match status" value="2"/>
</dbReference>
<name>A0A849VA52_9GAMM</name>
<feature type="domain" description="Acyl-CoA thioesterase-like N-terminal HotDog" evidence="1">
    <location>
        <begin position="22"/>
        <end position="105"/>
    </location>
</feature>
<dbReference type="EMBL" id="JABBPG010000002">
    <property type="protein sequence ID" value="NOU50146.1"/>
    <property type="molecule type" value="Genomic_DNA"/>
</dbReference>
<dbReference type="Gene3D" id="2.40.160.210">
    <property type="entry name" value="Acyl-CoA thioesterase, double hotdog domain"/>
    <property type="match status" value="1"/>
</dbReference>
<dbReference type="InterPro" id="IPR049449">
    <property type="entry name" value="TesB_ACOT8-like_N"/>
</dbReference>
<evidence type="ECO:0000313" key="4">
    <source>
        <dbReference type="Proteomes" id="UP000586305"/>
    </source>
</evidence>
<accession>A0A849VA52</accession>
<gene>
    <name evidence="3" type="ORF">HG263_06275</name>
</gene>
<keyword evidence="4" id="KW-1185">Reference proteome</keyword>
<dbReference type="InterPro" id="IPR052389">
    <property type="entry name" value="Sec_Metab_Biosynth-Assoc"/>
</dbReference>
<reference evidence="3 4" key="1">
    <citation type="submission" date="2020-04" db="EMBL/GenBank/DDBJ databases">
        <title>Pseudoalteromonas caenipelagi sp. nov., isolated from a tidal flat.</title>
        <authorList>
            <person name="Park S."/>
            <person name="Yoon J.-H."/>
        </authorList>
    </citation>
    <scope>NUCLEOTIDE SEQUENCE [LARGE SCALE GENOMIC DNA]</scope>
    <source>
        <strain evidence="3 4">JBTF-M23</strain>
    </source>
</reference>
<dbReference type="PANTHER" id="PTHR38110:SF1">
    <property type="entry name" value="THIOESTERASE DOMAIN-CONTAINING PROTEIN"/>
    <property type="match status" value="1"/>
</dbReference>
<dbReference type="Pfam" id="PF13622">
    <property type="entry name" value="4HBT_3"/>
    <property type="match status" value="1"/>
</dbReference>
<organism evidence="3 4">
    <name type="scientific">Pseudoalteromonas caenipelagi</name>
    <dbReference type="NCBI Taxonomy" id="2726988"/>
    <lineage>
        <taxon>Bacteria</taxon>
        <taxon>Pseudomonadati</taxon>
        <taxon>Pseudomonadota</taxon>
        <taxon>Gammaproteobacteria</taxon>
        <taxon>Alteromonadales</taxon>
        <taxon>Pseudoalteromonadaceae</taxon>
        <taxon>Pseudoalteromonas</taxon>
    </lineage>
</organism>
<evidence type="ECO:0000313" key="3">
    <source>
        <dbReference type="EMBL" id="NOU50146.1"/>
    </source>
</evidence>
<dbReference type="Pfam" id="PF20789">
    <property type="entry name" value="4HBT_3C"/>
    <property type="match status" value="1"/>
</dbReference>
<dbReference type="InterPro" id="IPR049450">
    <property type="entry name" value="ACOT8-like_C"/>
</dbReference>
<evidence type="ECO:0000259" key="2">
    <source>
        <dbReference type="Pfam" id="PF20789"/>
    </source>
</evidence>
<protein>
    <submittedName>
        <fullName evidence="3">Thioesterase family protein</fullName>
    </submittedName>
</protein>
<proteinExistence type="predicted"/>
<dbReference type="Proteomes" id="UP000586305">
    <property type="component" value="Unassembled WGS sequence"/>
</dbReference>
<dbReference type="InterPro" id="IPR029069">
    <property type="entry name" value="HotDog_dom_sf"/>
</dbReference>